<protein>
    <submittedName>
        <fullName evidence="2">Uncharacterized protein</fullName>
    </submittedName>
</protein>
<proteinExistence type="predicted"/>
<feature type="region of interest" description="Disordered" evidence="1">
    <location>
        <begin position="154"/>
        <end position="173"/>
    </location>
</feature>
<organism evidence="2 3">
    <name type="scientific">Carnegiea gigantea</name>
    <dbReference type="NCBI Taxonomy" id="171969"/>
    <lineage>
        <taxon>Eukaryota</taxon>
        <taxon>Viridiplantae</taxon>
        <taxon>Streptophyta</taxon>
        <taxon>Embryophyta</taxon>
        <taxon>Tracheophyta</taxon>
        <taxon>Spermatophyta</taxon>
        <taxon>Magnoliopsida</taxon>
        <taxon>eudicotyledons</taxon>
        <taxon>Gunneridae</taxon>
        <taxon>Pentapetalae</taxon>
        <taxon>Caryophyllales</taxon>
        <taxon>Cactineae</taxon>
        <taxon>Cactaceae</taxon>
        <taxon>Cactoideae</taxon>
        <taxon>Echinocereeae</taxon>
        <taxon>Carnegiea</taxon>
    </lineage>
</organism>
<name>A0A9Q1GKI1_9CARY</name>
<evidence type="ECO:0000256" key="1">
    <source>
        <dbReference type="SAM" id="MobiDB-lite"/>
    </source>
</evidence>
<evidence type="ECO:0000313" key="3">
    <source>
        <dbReference type="Proteomes" id="UP001153076"/>
    </source>
</evidence>
<sequence>MKTRPLRGQPPLRMVTSRGEAVKPINARLAPTSGDGQTCERVFVWRWKRALRLTRPLLENFHALCPRFSLPKAKGVATDFELPEMVQATFYAMLWNEAVELGVASGFMAEGLKSALVGLRWSSFEVWMNCVDHELREAQLWWQAVAVEEGGLLDGQEESSGSNCPPVPSSDEE</sequence>
<evidence type="ECO:0000313" key="2">
    <source>
        <dbReference type="EMBL" id="KAJ8420765.1"/>
    </source>
</evidence>
<dbReference type="AlphaFoldDB" id="A0A9Q1GKI1"/>
<gene>
    <name evidence="2" type="ORF">Cgig2_030941</name>
</gene>
<dbReference type="EMBL" id="JAKOGI010003173">
    <property type="protein sequence ID" value="KAJ8420765.1"/>
    <property type="molecule type" value="Genomic_DNA"/>
</dbReference>
<accession>A0A9Q1GKI1</accession>
<reference evidence="2" key="1">
    <citation type="submission" date="2022-04" db="EMBL/GenBank/DDBJ databases">
        <title>Carnegiea gigantea Genome sequencing and assembly v2.</title>
        <authorList>
            <person name="Copetti D."/>
            <person name="Sanderson M.J."/>
            <person name="Burquez A."/>
            <person name="Wojciechowski M.F."/>
        </authorList>
    </citation>
    <scope>NUCLEOTIDE SEQUENCE</scope>
    <source>
        <strain evidence="2">SGP5-SGP5p</strain>
        <tissue evidence="2">Aerial part</tissue>
    </source>
</reference>
<comment type="caution">
    <text evidence="2">The sequence shown here is derived from an EMBL/GenBank/DDBJ whole genome shotgun (WGS) entry which is preliminary data.</text>
</comment>
<keyword evidence="3" id="KW-1185">Reference proteome</keyword>
<dbReference type="Proteomes" id="UP001153076">
    <property type="component" value="Unassembled WGS sequence"/>
</dbReference>